<evidence type="ECO:0000256" key="6">
    <source>
        <dbReference type="SAM" id="Phobius"/>
    </source>
</evidence>
<sequence length="961" mass="106161">MPSKDRSGWRNIIDRFFDVQARKKEEVIEKELTGEKITERWDDLKKNISITSQSGIELAKGALPEKARKRIEEYETKEEIKEEELEISESVELGTKEDVEIGAWSRGFVRLTTDYPPITLGIMTAFMLVMLAGIPQTNVNGAMEVYLPKGSPEEALLFEVREYWSTDVVVIYVETENAYDYNVSVNITSRSVLEEMEYIEWSIDEFGQREAEGEAGIVPDDNGEVDNVIFTLSISTIIKELNSSNTRAYDAIADNVCQWSEAEGGVLAGGTCGIAQGWAQGMKDPLVNTDTELGTYEIPDNQQEINDKVEDIPPSVIKKVVRDVNGDGIYDTAVIVFGISSNVAPPVILDRIQGVLDNRTTDMPGRSADEMDSRMDLTGPVPVTQAITERSFQEFWNVFPIGIVLCASMIFALHRRIRAVLICGLPTLYGIFITYGFIGWWGREVTPTIIALGPILMALGVAYGLHLTNRYTEEEGPLQIRMMKAISTTGRAILLSALTTMIGFGSLMYTNLDPVFTVGLSLTLGIFVCLVTTFVMSPALAVWTRYDHKKVESEWHGVAKLVTKRSSAVLAGCIVLMLVSLVIALPLIKTNIDYLEMVPNDEPSLIGIVKYSRDFNSGALGMVLVTAEFRNDYNSTRINAVDNLDEVDLLVNGNEAGRPGFNSVENVNAISITDLMRTVKLDASVTTFLENVTDDDDISFERTFWELLHDDQVSDNEDLQTFILNVFYDSITPQALSMLMKTDDFGKTLIYVDMPLKDIQAMELAVDGVNDIINKYPHGNVHVSVLTGVAAIGTRVNAQLISSQLKTLAICLVLVFTVLSITFRSWKVGLVTSLPVVWVVALEPLTMVGLGQALSLITVMIGSIVIGVGIDFSIHITQRVMERGMNLPSVFRAAGTTAQTLCEATIVTIFGLMCTFAIKITALWWFVFIIMVLLFFSLISALFLLPALYATIIKSGGTLGE</sequence>
<feature type="transmembrane region" description="Helical" evidence="6">
    <location>
        <begin position="395"/>
        <end position="413"/>
    </location>
</feature>
<evidence type="ECO:0000256" key="5">
    <source>
        <dbReference type="ARBA" id="ARBA00023136"/>
    </source>
</evidence>
<feature type="transmembrane region" description="Helical" evidence="6">
    <location>
        <begin position="856"/>
        <end position="877"/>
    </location>
</feature>
<comment type="subcellular location">
    <subcellularLocation>
        <location evidence="1">Cell membrane</location>
        <topology evidence="1">Multi-pass membrane protein</topology>
    </subcellularLocation>
</comment>
<feature type="transmembrane region" description="Helical" evidence="6">
    <location>
        <begin position="924"/>
        <end position="945"/>
    </location>
</feature>
<dbReference type="Pfam" id="PF03176">
    <property type="entry name" value="MMPL"/>
    <property type="match status" value="2"/>
</dbReference>
<feature type="transmembrane region" description="Helical" evidence="6">
    <location>
        <begin position="448"/>
        <end position="468"/>
    </location>
</feature>
<comment type="caution">
    <text evidence="8">The sequence shown here is derived from an EMBL/GenBank/DDBJ whole genome shotgun (WGS) entry which is preliminary data.</text>
</comment>
<evidence type="ECO:0000256" key="1">
    <source>
        <dbReference type="ARBA" id="ARBA00004651"/>
    </source>
</evidence>
<feature type="transmembrane region" description="Helical" evidence="6">
    <location>
        <begin position="805"/>
        <end position="823"/>
    </location>
</feature>
<feature type="transmembrane region" description="Helical" evidence="6">
    <location>
        <begin position="489"/>
        <end position="509"/>
    </location>
</feature>
<gene>
    <name evidence="8" type="ORF">BEU04_02215</name>
</gene>
<dbReference type="PANTHER" id="PTHR33406:SF12">
    <property type="entry name" value="BLR2997 PROTEIN"/>
    <property type="match status" value="1"/>
</dbReference>
<dbReference type="GO" id="GO:0005886">
    <property type="term" value="C:plasma membrane"/>
    <property type="evidence" value="ECO:0007669"/>
    <property type="project" value="UniProtKB-SubCell"/>
</dbReference>
<keyword evidence="3 6" id="KW-0812">Transmembrane</keyword>
<dbReference type="EMBL" id="MIYU01000017">
    <property type="protein sequence ID" value="OIR15161.1"/>
    <property type="molecule type" value="Genomic_DNA"/>
</dbReference>
<keyword evidence="2" id="KW-1003">Cell membrane</keyword>
<evidence type="ECO:0000256" key="3">
    <source>
        <dbReference type="ARBA" id="ARBA00022692"/>
    </source>
</evidence>
<evidence type="ECO:0000256" key="2">
    <source>
        <dbReference type="ARBA" id="ARBA00022475"/>
    </source>
</evidence>
<dbReference type="SUPFAM" id="SSF82866">
    <property type="entry name" value="Multidrug efflux transporter AcrB transmembrane domain"/>
    <property type="match status" value="2"/>
</dbReference>
<evidence type="ECO:0000313" key="9">
    <source>
        <dbReference type="Proteomes" id="UP000183815"/>
    </source>
</evidence>
<keyword evidence="4 6" id="KW-1133">Transmembrane helix</keyword>
<evidence type="ECO:0000259" key="7">
    <source>
        <dbReference type="PROSITE" id="PS50156"/>
    </source>
</evidence>
<proteinExistence type="predicted"/>
<protein>
    <recommendedName>
        <fullName evidence="7">SSD domain-containing protein</fullName>
    </recommendedName>
</protein>
<dbReference type="PROSITE" id="PS50156">
    <property type="entry name" value="SSD"/>
    <property type="match status" value="1"/>
</dbReference>
<organism evidence="8 9">
    <name type="scientific">Marine Group III euryarchaeote CG-Bathy1</name>
    <dbReference type="NCBI Taxonomy" id="1889001"/>
    <lineage>
        <taxon>Archaea</taxon>
        <taxon>Methanobacteriati</taxon>
        <taxon>Thermoplasmatota</taxon>
        <taxon>Thermoplasmata</taxon>
        <taxon>Candidatus Thermoprofundales</taxon>
    </lineage>
</organism>
<dbReference type="InterPro" id="IPR000731">
    <property type="entry name" value="SSD"/>
</dbReference>
<evidence type="ECO:0000256" key="4">
    <source>
        <dbReference type="ARBA" id="ARBA00022989"/>
    </source>
</evidence>
<dbReference type="Gene3D" id="1.20.1640.10">
    <property type="entry name" value="Multidrug efflux transporter AcrB transmembrane domain"/>
    <property type="match status" value="2"/>
</dbReference>
<feature type="transmembrane region" description="Helical" evidence="6">
    <location>
        <begin position="568"/>
        <end position="588"/>
    </location>
</feature>
<feature type="transmembrane region" description="Helical" evidence="6">
    <location>
        <begin position="420"/>
        <end position="442"/>
    </location>
</feature>
<name>A0A1J5T2P9_9ARCH</name>
<dbReference type="InterPro" id="IPR050545">
    <property type="entry name" value="Mycobact_MmpL"/>
</dbReference>
<feature type="transmembrane region" description="Helical" evidence="6">
    <location>
        <begin position="515"/>
        <end position="543"/>
    </location>
</feature>
<evidence type="ECO:0000313" key="8">
    <source>
        <dbReference type="EMBL" id="OIR15161.1"/>
    </source>
</evidence>
<dbReference type="InterPro" id="IPR004869">
    <property type="entry name" value="MMPL_dom"/>
</dbReference>
<dbReference type="AlphaFoldDB" id="A0A1J5T2P9"/>
<feature type="domain" description="SSD" evidence="7">
    <location>
        <begin position="424"/>
        <end position="543"/>
    </location>
</feature>
<dbReference type="Proteomes" id="UP000183815">
    <property type="component" value="Unassembled WGS sequence"/>
</dbReference>
<keyword evidence="5 6" id="KW-0472">Membrane</keyword>
<reference evidence="8 9" key="1">
    <citation type="submission" date="2016-08" db="EMBL/GenBank/DDBJ databases">
        <title>New Insights into Marine Group III Euryarchaeota, from dark to light.</title>
        <authorList>
            <person name="Haro-Moreno J.M."/>
            <person name="Rodriguez-Valera F."/>
            <person name="Lopez-Garcia P."/>
            <person name="Moreira D."/>
            <person name="Martin-Cuadrado A.B."/>
        </authorList>
    </citation>
    <scope>NUCLEOTIDE SEQUENCE [LARGE SCALE GENOMIC DNA]</scope>
    <source>
        <strain evidence="8">CG-Bathy1</strain>
    </source>
</reference>
<dbReference type="PANTHER" id="PTHR33406">
    <property type="entry name" value="MEMBRANE PROTEIN MJ1562-RELATED"/>
    <property type="match status" value="1"/>
</dbReference>
<accession>A0A1J5T2P9</accession>
<feature type="transmembrane region" description="Helical" evidence="6">
    <location>
        <begin position="830"/>
        <end position="850"/>
    </location>
</feature>